<sequence length="358" mass="39731">MSSDDIPELVAIDYNNDGALEKVPVTVITGFLGAGKTTLINYILTASHGKRIAVILNDFGEGSAIESTTSLKENAAGLFEEWMELRNGCLCCSLKDPGVKAIESLMKNRGKFDYILLETTGLADPGPIASLFWLDESLCSQLALDGIVTLLDSKYCLKTLSEHNESETVNACERQIALADVLILNKSDLVSEEEMNVLEEQIKAINAMAKTIRTSYSKIDLSNILDLNKYSSNTVFEDLKASFIPPKPHLNNIITTVTIDENDQIDRVKFEDFLERILWQKTVCNKSNSAMEVLRLKGIIHFLRDETPSSLQCVNELYDIFSIASSSAEKLGPIGVRLVFIGRNLDREILLENIKLCI</sequence>
<keyword evidence="4" id="KW-0342">GTP-binding</keyword>
<keyword evidence="5" id="KW-0143">Chaperone</keyword>
<evidence type="ECO:0000256" key="4">
    <source>
        <dbReference type="ARBA" id="ARBA00023134"/>
    </source>
</evidence>
<dbReference type="SMART" id="SM00833">
    <property type="entry name" value="CobW_C"/>
    <property type="match status" value="1"/>
</dbReference>
<dbReference type="PANTHER" id="PTHR13748:SF31">
    <property type="entry name" value="ZINC-REGULATED GTPASE METALLOPROTEIN ACTIVATOR 1A-RELATED"/>
    <property type="match status" value="1"/>
</dbReference>
<evidence type="ECO:0000256" key="7">
    <source>
        <dbReference type="ARBA" id="ARBA00049117"/>
    </source>
</evidence>
<dbReference type="STRING" id="6216.A0A0R3SRE6"/>
<feature type="domain" description="CobW C-terminal" evidence="8">
    <location>
        <begin position="254"/>
        <end position="358"/>
    </location>
</feature>
<evidence type="ECO:0000313" key="13">
    <source>
        <dbReference type="WBParaSite" id="HDID_0000774201-mRNA-1"/>
    </source>
</evidence>
<dbReference type="InterPro" id="IPR011629">
    <property type="entry name" value="CobW-like_C"/>
</dbReference>
<dbReference type="InterPro" id="IPR027417">
    <property type="entry name" value="P-loop_NTPase"/>
</dbReference>
<dbReference type="OrthoDB" id="258627at2759"/>
<dbReference type="CDD" id="cd03112">
    <property type="entry name" value="CobW-like"/>
    <property type="match status" value="1"/>
</dbReference>
<name>A0A0R3SRE6_HYMDI</name>
<keyword evidence="3" id="KW-0862">Zinc</keyword>
<evidence type="ECO:0000256" key="1">
    <source>
        <dbReference type="ARBA" id="ARBA00022741"/>
    </source>
</evidence>
<dbReference type="AlphaFoldDB" id="A0A0R3SRE6"/>
<dbReference type="InterPro" id="IPR036627">
    <property type="entry name" value="CobW-likC_sf"/>
</dbReference>
<comment type="similarity">
    <text evidence="6">Belongs to the SIMIBI class G3E GTPase family. ZNG1 subfamily.</text>
</comment>
<dbReference type="SUPFAM" id="SSF52540">
    <property type="entry name" value="P-loop containing nucleoside triphosphate hydrolases"/>
    <property type="match status" value="1"/>
</dbReference>
<evidence type="ECO:0000313" key="10">
    <source>
        <dbReference type="EMBL" id="VUZ42916.1"/>
    </source>
</evidence>
<dbReference type="Pfam" id="PF02492">
    <property type="entry name" value="cobW"/>
    <property type="match status" value="1"/>
</dbReference>
<evidence type="ECO:0000256" key="3">
    <source>
        <dbReference type="ARBA" id="ARBA00022833"/>
    </source>
</evidence>
<dbReference type="SUPFAM" id="SSF90002">
    <property type="entry name" value="Hypothetical protein YjiA, C-terminal domain"/>
    <property type="match status" value="1"/>
</dbReference>
<reference evidence="10 12" key="3">
    <citation type="submission" date="2019-07" db="EMBL/GenBank/DDBJ databases">
        <authorList>
            <person name="Jastrzebski P J."/>
            <person name="Paukszto L."/>
            <person name="Jastrzebski P J."/>
        </authorList>
    </citation>
    <scope>NUCLEOTIDE SEQUENCE [LARGE SCALE GENOMIC DNA]</scope>
    <source>
        <strain evidence="10 12">WMS-il1</strain>
    </source>
</reference>
<evidence type="ECO:0000313" key="9">
    <source>
        <dbReference type="EMBL" id="VDL60058.1"/>
    </source>
</evidence>
<keyword evidence="12" id="KW-1185">Reference proteome</keyword>
<dbReference type="EMBL" id="CABIJS010000110">
    <property type="protein sequence ID" value="VUZ42916.1"/>
    <property type="molecule type" value="Genomic_DNA"/>
</dbReference>
<keyword evidence="2" id="KW-0378">Hydrolase</keyword>
<proteinExistence type="inferred from homology"/>
<dbReference type="InterPro" id="IPR003495">
    <property type="entry name" value="CobW/HypB/UreG_nucleotide-bd"/>
</dbReference>
<dbReference type="WBParaSite" id="HDID_0000774201-mRNA-1">
    <property type="protein sequence ID" value="HDID_0000774201-mRNA-1"/>
    <property type="gene ID" value="HDID_0000774201"/>
</dbReference>
<evidence type="ECO:0000256" key="6">
    <source>
        <dbReference type="ARBA" id="ARBA00034320"/>
    </source>
</evidence>
<dbReference type="GO" id="GO:0005737">
    <property type="term" value="C:cytoplasm"/>
    <property type="evidence" value="ECO:0007669"/>
    <property type="project" value="TreeGrafter"/>
</dbReference>
<evidence type="ECO:0000313" key="11">
    <source>
        <dbReference type="Proteomes" id="UP000274504"/>
    </source>
</evidence>
<accession>A0A0R3SRE6</accession>
<reference evidence="9 11" key="2">
    <citation type="submission" date="2018-11" db="EMBL/GenBank/DDBJ databases">
        <authorList>
            <consortium name="Pathogen Informatics"/>
        </authorList>
    </citation>
    <scope>NUCLEOTIDE SEQUENCE [LARGE SCALE GENOMIC DNA]</scope>
</reference>
<gene>
    <name evidence="9" type="ORF">HDID_LOCUS7740</name>
    <name evidence="10" type="ORF">WMSIL1_LOCUS3390</name>
</gene>
<dbReference type="Proteomes" id="UP000321570">
    <property type="component" value="Unassembled WGS sequence"/>
</dbReference>
<keyword evidence="1" id="KW-0547">Nucleotide-binding</keyword>
<dbReference type="GO" id="GO:0005525">
    <property type="term" value="F:GTP binding"/>
    <property type="evidence" value="ECO:0007669"/>
    <property type="project" value="UniProtKB-KW"/>
</dbReference>
<evidence type="ECO:0000256" key="5">
    <source>
        <dbReference type="ARBA" id="ARBA00023186"/>
    </source>
</evidence>
<protein>
    <submittedName>
        <fullName evidence="13">CobW C-terminal domain-containing protein</fullName>
    </submittedName>
</protein>
<evidence type="ECO:0000256" key="2">
    <source>
        <dbReference type="ARBA" id="ARBA00022801"/>
    </source>
</evidence>
<dbReference type="Gene3D" id="3.30.1220.10">
    <property type="entry name" value="CobW-like, C-terminal domain"/>
    <property type="match status" value="1"/>
</dbReference>
<organism evidence="13">
    <name type="scientific">Hymenolepis diminuta</name>
    <name type="common">Rat tapeworm</name>
    <dbReference type="NCBI Taxonomy" id="6216"/>
    <lineage>
        <taxon>Eukaryota</taxon>
        <taxon>Metazoa</taxon>
        <taxon>Spiralia</taxon>
        <taxon>Lophotrochozoa</taxon>
        <taxon>Platyhelminthes</taxon>
        <taxon>Cestoda</taxon>
        <taxon>Eucestoda</taxon>
        <taxon>Cyclophyllidea</taxon>
        <taxon>Hymenolepididae</taxon>
        <taxon>Hymenolepis</taxon>
    </lineage>
</organism>
<reference evidence="13" key="1">
    <citation type="submission" date="2017-02" db="UniProtKB">
        <authorList>
            <consortium name="WormBaseParasite"/>
        </authorList>
    </citation>
    <scope>IDENTIFICATION</scope>
</reference>
<dbReference type="Proteomes" id="UP000274504">
    <property type="component" value="Unassembled WGS sequence"/>
</dbReference>
<evidence type="ECO:0000313" key="12">
    <source>
        <dbReference type="Proteomes" id="UP000321570"/>
    </source>
</evidence>
<dbReference type="EMBL" id="UYSG01010974">
    <property type="protein sequence ID" value="VDL60058.1"/>
    <property type="molecule type" value="Genomic_DNA"/>
</dbReference>
<dbReference type="Gene3D" id="3.40.50.300">
    <property type="entry name" value="P-loop containing nucleotide triphosphate hydrolases"/>
    <property type="match status" value="1"/>
</dbReference>
<dbReference type="Pfam" id="PF07683">
    <property type="entry name" value="CobW_C"/>
    <property type="match status" value="1"/>
</dbReference>
<evidence type="ECO:0000259" key="8">
    <source>
        <dbReference type="SMART" id="SM00833"/>
    </source>
</evidence>
<dbReference type="InterPro" id="IPR051316">
    <property type="entry name" value="Zinc-reg_GTPase_activator"/>
</dbReference>
<comment type="catalytic activity">
    <reaction evidence="7">
        <text>GTP + H2O = GDP + phosphate + H(+)</text>
        <dbReference type="Rhea" id="RHEA:19669"/>
        <dbReference type="ChEBI" id="CHEBI:15377"/>
        <dbReference type="ChEBI" id="CHEBI:15378"/>
        <dbReference type="ChEBI" id="CHEBI:37565"/>
        <dbReference type="ChEBI" id="CHEBI:43474"/>
        <dbReference type="ChEBI" id="CHEBI:58189"/>
    </reaction>
    <physiologicalReaction direction="left-to-right" evidence="7">
        <dbReference type="Rhea" id="RHEA:19670"/>
    </physiologicalReaction>
</comment>
<dbReference type="GO" id="GO:0016787">
    <property type="term" value="F:hydrolase activity"/>
    <property type="evidence" value="ECO:0007669"/>
    <property type="project" value="UniProtKB-KW"/>
</dbReference>
<dbReference type="PANTHER" id="PTHR13748">
    <property type="entry name" value="COBW-RELATED"/>
    <property type="match status" value="1"/>
</dbReference>